<evidence type="ECO:0000256" key="1">
    <source>
        <dbReference type="SAM" id="MobiDB-lite"/>
    </source>
</evidence>
<dbReference type="PANTHER" id="PTHR33490">
    <property type="entry name" value="BLR5614 PROTEIN-RELATED"/>
    <property type="match status" value="1"/>
</dbReference>
<evidence type="ECO:0000313" key="3">
    <source>
        <dbReference type="EMBL" id="GKH02805.1"/>
    </source>
</evidence>
<gene>
    <name evidence="3" type="ORF">CE91St55_47860</name>
</gene>
<feature type="domain" description="Transglutaminase-like" evidence="2">
    <location>
        <begin position="270"/>
        <end position="339"/>
    </location>
</feature>
<dbReference type="AlphaFoldDB" id="A0AA37JQE5"/>
<feature type="region of interest" description="Disordered" evidence="1">
    <location>
        <begin position="41"/>
        <end position="78"/>
    </location>
</feature>
<dbReference type="PANTHER" id="PTHR33490:SF6">
    <property type="entry name" value="SLL1049 PROTEIN"/>
    <property type="match status" value="1"/>
</dbReference>
<proteinExistence type="predicted"/>
<dbReference type="InterPro" id="IPR002931">
    <property type="entry name" value="Transglutaminase-like"/>
</dbReference>
<dbReference type="Proteomes" id="UP001055091">
    <property type="component" value="Unassembled WGS sequence"/>
</dbReference>
<dbReference type="Pfam" id="PF01841">
    <property type="entry name" value="Transglut_core"/>
    <property type="match status" value="1"/>
</dbReference>
<dbReference type="RefSeq" id="WP_118040168.1">
    <property type="nucleotide sequence ID" value="NZ_BQNJ01000002.1"/>
</dbReference>
<protein>
    <recommendedName>
        <fullName evidence="2">Transglutaminase-like domain-containing protein</fullName>
    </recommendedName>
</protein>
<dbReference type="SMART" id="SM00460">
    <property type="entry name" value="TGc"/>
    <property type="match status" value="1"/>
</dbReference>
<name>A0AA37JQE5_9FIRM</name>
<comment type="caution">
    <text evidence="3">The sequence shown here is derived from an EMBL/GenBank/DDBJ whole genome shotgun (WGS) entry which is preliminary data.</text>
</comment>
<dbReference type="EMBL" id="BQNJ01000002">
    <property type="protein sequence ID" value="GKH02805.1"/>
    <property type="molecule type" value="Genomic_DNA"/>
</dbReference>
<dbReference type="Gene3D" id="3.10.620.30">
    <property type="match status" value="1"/>
</dbReference>
<reference evidence="3" key="1">
    <citation type="submission" date="2022-01" db="EMBL/GenBank/DDBJ databases">
        <title>Novel bile acid biosynthetic pathways are enriched in the microbiome of centenarians.</title>
        <authorList>
            <person name="Sato Y."/>
            <person name="Atarashi K."/>
            <person name="Plichta R.D."/>
            <person name="Arai Y."/>
            <person name="Sasajima S."/>
            <person name="Kearney M.S."/>
            <person name="Suda W."/>
            <person name="Takeshita K."/>
            <person name="Sasaki T."/>
            <person name="Okamoto S."/>
            <person name="Skelly N.A."/>
            <person name="Okamura Y."/>
            <person name="Vlamakis H."/>
            <person name="Li Y."/>
            <person name="Tanoue T."/>
            <person name="Takei H."/>
            <person name="Nittono H."/>
            <person name="Narushima S."/>
            <person name="Irie J."/>
            <person name="Itoh H."/>
            <person name="Moriya K."/>
            <person name="Sugiura Y."/>
            <person name="Suematsu M."/>
            <person name="Moritoki N."/>
            <person name="Shibata S."/>
            <person name="Littman R.D."/>
            <person name="Fischbach A.M."/>
            <person name="Uwamino Y."/>
            <person name="Inoue T."/>
            <person name="Honda A."/>
            <person name="Hattori M."/>
            <person name="Murai T."/>
            <person name="Xavier J.R."/>
            <person name="Hirose N."/>
            <person name="Honda K."/>
        </authorList>
    </citation>
    <scope>NUCLEOTIDE SEQUENCE</scope>
    <source>
        <strain evidence="3">CE91-St55</strain>
    </source>
</reference>
<accession>A0AA37JQE5</accession>
<dbReference type="InterPro" id="IPR038765">
    <property type="entry name" value="Papain-like_cys_pep_sf"/>
</dbReference>
<organism evidence="3 4">
    <name type="scientific">Hungatella hathewayi</name>
    <dbReference type="NCBI Taxonomy" id="154046"/>
    <lineage>
        <taxon>Bacteria</taxon>
        <taxon>Bacillati</taxon>
        <taxon>Bacillota</taxon>
        <taxon>Clostridia</taxon>
        <taxon>Lachnospirales</taxon>
        <taxon>Lachnospiraceae</taxon>
        <taxon>Hungatella</taxon>
    </lineage>
</organism>
<evidence type="ECO:0000259" key="2">
    <source>
        <dbReference type="SMART" id="SM00460"/>
    </source>
</evidence>
<sequence length="365" mass="39225">MKKNRIVVLTACAALMVSVNGCQSQKASVADSRGIAAESTAALTEESLTEEPQLTGEAETAREPEATGESETAGGQESQALVTVEAEAVPLYSKPAGSNVRTPQASGTTTYSNNSVTLDASNLSQGYVMVQYTGGSSKIKVQVIKSGGETYTYDLNARSSYEVFPMSEGNGSYTVRVLEQVQGNQYAVKFSQDLSVSLSDQFAPFLYPNQYVNFTADSSVVQKGAEVAASAADALDVVSSVYNYVVSNITYDTAKANSVQSGYLPNCDSVLAQKKGICFDYAAVMTAMLRSQNIPTKLVVGYTGSLYHAWINVYIEGQGWVDNIIYFDGHDWKLMDPTFASSGKGDPAIEEYIKNSSNYKAKYSY</sequence>
<dbReference type="SUPFAM" id="SSF54001">
    <property type="entry name" value="Cysteine proteinases"/>
    <property type="match status" value="1"/>
</dbReference>
<feature type="compositionally biased region" description="Polar residues" evidence="1">
    <location>
        <begin position="69"/>
        <end position="78"/>
    </location>
</feature>
<evidence type="ECO:0000313" key="4">
    <source>
        <dbReference type="Proteomes" id="UP001055091"/>
    </source>
</evidence>